<comment type="caution">
    <text evidence="1">The sequence shown here is derived from an EMBL/GenBank/DDBJ whole genome shotgun (WGS) entry which is preliminary data.</text>
</comment>
<feature type="non-terminal residue" evidence="1">
    <location>
        <position position="72"/>
    </location>
</feature>
<accession>A0A9N9K269</accession>
<dbReference type="AlphaFoldDB" id="A0A9N9K269"/>
<reference evidence="1" key="1">
    <citation type="submission" date="2021-06" db="EMBL/GenBank/DDBJ databases">
        <authorList>
            <person name="Kallberg Y."/>
            <person name="Tangrot J."/>
            <person name="Rosling A."/>
        </authorList>
    </citation>
    <scope>NUCLEOTIDE SEQUENCE</scope>
    <source>
        <strain evidence="1">MA453B</strain>
    </source>
</reference>
<keyword evidence="2" id="KW-1185">Reference proteome</keyword>
<sequence>MSKKIKKISIFKSKNHFHFTPQPGYCFFCLAKIKQGPFCNSHCEGFVANRHSHRQVRQELWQVRGASNYQEE</sequence>
<gene>
    <name evidence="1" type="ORF">DERYTH_LOCUS24870</name>
</gene>
<dbReference type="EMBL" id="CAJVPY010043674">
    <property type="protein sequence ID" value="CAG8808366.1"/>
    <property type="molecule type" value="Genomic_DNA"/>
</dbReference>
<evidence type="ECO:0000313" key="1">
    <source>
        <dbReference type="EMBL" id="CAG8808366.1"/>
    </source>
</evidence>
<protein>
    <submittedName>
        <fullName evidence="1">2721_t:CDS:1</fullName>
    </submittedName>
</protein>
<dbReference type="Proteomes" id="UP000789405">
    <property type="component" value="Unassembled WGS sequence"/>
</dbReference>
<proteinExistence type="predicted"/>
<organism evidence="1 2">
    <name type="scientific">Dentiscutata erythropus</name>
    <dbReference type="NCBI Taxonomy" id="1348616"/>
    <lineage>
        <taxon>Eukaryota</taxon>
        <taxon>Fungi</taxon>
        <taxon>Fungi incertae sedis</taxon>
        <taxon>Mucoromycota</taxon>
        <taxon>Glomeromycotina</taxon>
        <taxon>Glomeromycetes</taxon>
        <taxon>Diversisporales</taxon>
        <taxon>Gigasporaceae</taxon>
        <taxon>Dentiscutata</taxon>
    </lineage>
</organism>
<name>A0A9N9K269_9GLOM</name>
<evidence type="ECO:0000313" key="2">
    <source>
        <dbReference type="Proteomes" id="UP000789405"/>
    </source>
</evidence>